<dbReference type="EMBL" id="CP091139">
    <property type="protein sequence ID" value="UUT34670.1"/>
    <property type="molecule type" value="Genomic_DNA"/>
</dbReference>
<evidence type="ECO:0000313" key="4">
    <source>
        <dbReference type="Proteomes" id="UP001054811"/>
    </source>
</evidence>
<organism evidence="3 4">
    <name type="scientific">Microbacterium elymi</name>
    <dbReference type="NCBI Taxonomy" id="2909587"/>
    <lineage>
        <taxon>Bacteria</taxon>
        <taxon>Bacillati</taxon>
        <taxon>Actinomycetota</taxon>
        <taxon>Actinomycetes</taxon>
        <taxon>Micrococcales</taxon>
        <taxon>Microbacteriaceae</taxon>
        <taxon>Microbacterium</taxon>
    </lineage>
</organism>
<name>A0ABY5NHJ9_9MICO</name>
<dbReference type="Gene3D" id="3.10.310.10">
    <property type="entry name" value="Diaminopimelate Epimerase, Chain A, domain 1"/>
    <property type="match status" value="1"/>
</dbReference>
<dbReference type="Proteomes" id="UP001054811">
    <property type="component" value="Chromosome"/>
</dbReference>
<dbReference type="SUPFAM" id="SSF54506">
    <property type="entry name" value="Diaminopimelate epimerase-like"/>
    <property type="match status" value="1"/>
</dbReference>
<comment type="similarity">
    <text evidence="1">Belongs to the PrpF family.</text>
</comment>
<evidence type="ECO:0008006" key="5">
    <source>
        <dbReference type="Google" id="ProtNLM"/>
    </source>
</evidence>
<dbReference type="RefSeq" id="WP_259611196.1">
    <property type="nucleotide sequence ID" value="NZ_CP091139.2"/>
</dbReference>
<gene>
    <name evidence="3" type="ORF">L2X98_29760</name>
</gene>
<sequence length="40" mass="4300">MDQAHSIPAVYMRGGTSKGLFLHARDLPHAGPDRDALLPS</sequence>
<keyword evidence="4" id="KW-1185">Reference proteome</keyword>
<proteinExistence type="inferred from homology"/>
<accession>A0ABY5NHJ9</accession>
<keyword evidence="2" id="KW-0413">Isomerase</keyword>
<protein>
    <recommendedName>
        <fullName evidence="5">4-oxalomesaconate tautomerase</fullName>
    </recommendedName>
</protein>
<evidence type="ECO:0000256" key="2">
    <source>
        <dbReference type="ARBA" id="ARBA00023235"/>
    </source>
</evidence>
<evidence type="ECO:0000256" key="1">
    <source>
        <dbReference type="ARBA" id="ARBA00007673"/>
    </source>
</evidence>
<dbReference type="Pfam" id="PF04303">
    <property type="entry name" value="PrpF"/>
    <property type="match status" value="1"/>
</dbReference>
<evidence type="ECO:0000313" key="3">
    <source>
        <dbReference type="EMBL" id="UUT34670.1"/>
    </source>
</evidence>
<reference evidence="3" key="1">
    <citation type="submission" date="2022-01" db="EMBL/GenBank/DDBJ databases">
        <title>Microbacterium eymi and Microbacterium rhizovicinus sp. nov., isolated from the rhizospheric soil of Elymus tsukushiensis, a plant native to the Dokdo Islands, Republic of Korea.</title>
        <authorList>
            <person name="Hwang Y.J."/>
        </authorList>
    </citation>
    <scope>NUCLEOTIDE SEQUENCE</scope>
    <source>
        <strain evidence="3">KUDC0405</strain>
    </source>
</reference>
<dbReference type="InterPro" id="IPR007400">
    <property type="entry name" value="PrpF-like"/>
</dbReference>